<dbReference type="STRING" id="326427.Cagg_0017"/>
<protein>
    <recommendedName>
        <fullName evidence="5">GTP cyclohydrolase 1</fullName>
        <ecNumber evidence="5">3.5.4.16</ecNumber>
    </recommendedName>
    <alternativeName>
        <fullName evidence="5">GTP cyclohydrolase I</fullName>
        <shortName evidence="5">GTP-CH-I</shortName>
    </alternativeName>
</protein>
<evidence type="ECO:0000256" key="1">
    <source>
        <dbReference type="ARBA" id="ARBA00001052"/>
    </source>
</evidence>
<evidence type="ECO:0000259" key="6">
    <source>
        <dbReference type="Pfam" id="PF01227"/>
    </source>
</evidence>
<keyword evidence="5" id="KW-0547">Nucleotide-binding</keyword>
<dbReference type="GO" id="GO:0006729">
    <property type="term" value="P:tetrahydrobiopterin biosynthetic process"/>
    <property type="evidence" value="ECO:0007669"/>
    <property type="project" value="TreeGrafter"/>
</dbReference>
<keyword evidence="4 5" id="KW-0378">Hydrolase</keyword>
<dbReference type="RefSeq" id="WP_012615336.1">
    <property type="nucleotide sequence ID" value="NC_011831.1"/>
</dbReference>
<dbReference type="AlphaFoldDB" id="B8GBZ6"/>
<keyword evidence="8" id="KW-1185">Reference proteome</keyword>
<dbReference type="GO" id="GO:0008270">
    <property type="term" value="F:zinc ion binding"/>
    <property type="evidence" value="ECO:0007669"/>
    <property type="project" value="UniProtKB-UniRule"/>
</dbReference>
<feature type="binding site" evidence="5">
    <location>
        <position position="180"/>
    </location>
    <ligand>
        <name>Zn(2+)</name>
        <dbReference type="ChEBI" id="CHEBI:29105"/>
    </ligand>
</feature>
<evidence type="ECO:0000313" key="7">
    <source>
        <dbReference type="EMBL" id="ACL22970.1"/>
    </source>
</evidence>
<keyword evidence="3 5" id="KW-0554">One-carbon metabolism</keyword>
<dbReference type="GO" id="GO:0006730">
    <property type="term" value="P:one-carbon metabolic process"/>
    <property type="evidence" value="ECO:0007669"/>
    <property type="project" value="UniProtKB-UniRule"/>
</dbReference>
<feature type="domain" description="GTP cyclohydrolase I" evidence="6">
    <location>
        <begin position="39"/>
        <end position="216"/>
    </location>
</feature>
<proteinExistence type="inferred from homology"/>
<name>B8GBZ6_CHLAD</name>
<dbReference type="SUPFAM" id="SSF55620">
    <property type="entry name" value="Tetrahydrobiopterin biosynthesis enzymes-like"/>
    <property type="match status" value="1"/>
</dbReference>
<dbReference type="OrthoDB" id="9801207at2"/>
<keyword evidence="5" id="KW-0342">GTP-binding</keyword>
<dbReference type="InterPro" id="IPR020602">
    <property type="entry name" value="GTP_CycHdrlase_I_dom"/>
</dbReference>
<sequence length="224" mass="25082">MSTNDYHPTHDLDEDHYEHLIIPGRGKLEGMTFSSDPRIEDAVHTILTAIGEIPEREGLQKTPSRVAKMYAELTAGYHIDPQALINGAVFSVAYDEMVLVTNIDYYSLCEHHMLPFFGQVHVAYIPNGKVVGLSKIPRIVEMFARRLQVQERMTVQIADFINETLEPAGVAVVAEGIHMCGVMRGVKKANARMVTSAMRGAFREDPKTRAEFMAHVNRASSRQD</sequence>
<dbReference type="GO" id="GO:0003934">
    <property type="term" value="F:GTP cyclohydrolase I activity"/>
    <property type="evidence" value="ECO:0007669"/>
    <property type="project" value="UniProtKB-UniRule"/>
</dbReference>
<evidence type="ECO:0000256" key="5">
    <source>
        <dbReference type="HAMAP-Rule" id="MF_00223"/>
    </source>
</evidence>
<evidence type="ECO:0000256" key="4">
    <source>
        <dbReference type="ARBA" id="ARBA00022801"/>
    </source>
</evidence>
<dbReference type="HAMAP" id="MF_00223">
    <property type="entry name" value="FolE"/>
    <property type="match status" value="1"/>
</dbReference>
<dbReference type="Proteomes" id="UP000002508">
    <property type="component" value="Chromosome"/>
</dbReference>
<dbReference type="Pfam" id="PF01227">
    <property type="entry name" value="GTP_cyclohydroI"/>
    <property type="match status" value="1"/>
</dbReference>
<dbReference type="PANTHER" id="PTHR11109:SF7">
    <property type="entry name" value="GTP CYCLOHYDROLASE 1"/>
    <property type="match status" value="1"/>
</dbReference>
<dbReference type="InterPro" id="IPR018234">
    <property type="entry name" value="GTP_CycHdrlase_I_CS"/>
</dbReference>
<feature type="binding site" evidence="5">
    <location>
        <position position="109"/>
    </location>
    <ligand>
        <name>Zn(2+)</name>
        <dbReference type="ChEBI" id="CHEBI:29105"/>
    </ligand>
</feature>
<evidence type="ECO:0000256" key="3">
    <source>
        <dbReference type="ARBA" id="ARBA00022563"/>
    </source>
</evidence>
<dbReference type="eggNOG" id="COG0302">
    <property type="taxonomic scope" value="Bacteria"/>
</dbReference>
<dbReference type="PROSITE" id="PS00860">
    <property type="entry name" value="GTP_CYCLOHYDROL_1_2"/>
    <property type="match status" value="1"/>
</dbReference>
<dbReference type="FunFam" id="3.30.1130.10:FF:000001">
    <property type="entry name" value="GTP cyclohydrolase 1"/>
    <property type="match status" value="1"/>
</dbReference>
<evidence type="ECO:0000313" key="8">
    <source>
        <dbReference type="Proteomes" id="UP000002508"/>
    </source>
</evidence>
<dbReference type="EC" id="3.5.4.16" evidence="5"/>
<dbReference type="PANTHER" id="PTHR11109">
    <property type="entry name" value="GTP CYCLOHYDROLASE I"/>
    <property type="match status" value="1"/>
</dbReference>
<keyword evidence="5" id="KW-0479">Metal-binding</keyword>
<dbReference type="InterPro" id="IPR001474">
    <property type="entry name" value="GTP_CycHdrlase_I"/>
</dbReference>
<dbReference type="FunFam" id="1.10.286.10:FF:000001">
    <property type="entry name" value="GTP cyclohydrolase 1"/>
    <property type="match status" value="1"/>
</dbReference>
<organism evidence="7 8">
    <name type="scientific">Chloroflexus aggregans (strain MD-66 / DSM 9485)</name>
    <dbReference type="NCBI Taxonomy" id="326427"/>
    <lineage>
        <taxon>Bacteria</taxon>
        <taxon>Bacillati</taxon>
        <taxon>Chloroflexota</taxon>
        <taxon>Chloroflexia</taxon>
        <taxon>Chloroflexales</taxon>
        <taxon>Chloroflexineae</taxon>
        <taxon>Chloroflexaceae</taxon>
        <taxon>Chloroflexus</taxon>
    </lineage>
</organism>
<comment type="similarity">
    <text evidence="5">Belongs to the GTP cyclohydrolase I family.</text>
</comment>
<dbReference type="KEGG" id="cag:Cagg_0017"/>
<gene>
    <name evidence="5" type="primary">folE</name>
    <name evidence="7" type="ordered locus">Cagg_0017</name>
</gene>
<dbReference type="HOGENOM" id="CLU_049768_3_1_0"/>
<dbReference type="EMBL" id="CP001337">
    <property type="protein sequence ID" value="ACL22970.1"/>
    <property type="molecule type" value="Genomic_DNA"/>
</dbReference>
<accession>B8GBZ6</accession>
<comment type="subunit">
    <text evidence="5">Homopolymer.</text>
</comment>
<evidence type="ECO:0000256" key="2">
    <source>
        <dbReference type="ARBA" id="ARBA00005080"/>
    </source>
</evidence>
<comment type="catalytic activity">
    <reaction evidence="1 5">
        <text>GTP + H2O = 7,8-dihydroneopterin 3'-triphosphate + formate + H(+)</text>
        <dbReference type="Rhea" id="RHEA:17473"/>
        <dbReference type="ChEBI" id="CHEBI:15377"/>
        <dbReference type="ChEBI" id="CHEBI:15378"/>
        <dbReference type="ChEBI" id="CHEBI:15740"/>
        <dbReference type="ChEBI" id="CHEBI:37565"/>
        <dbReference type="ChEBI" id="CHEBI:58462"/>
        <dbReference type="EC" id="3.5.4.16"/>
    </reaction>
</comment>
<dbReference type="UniPathway" id="UPA00848">
    <property type="reaction ID" value="UER00151"/>
</dbReference>
<reference evidence="7" key="1">
    <citation type="submission" date="2008-12" db="EMBL/GenBank/DDBJ databases">
        <title>Complete sequence of Chloroflexus aggregans DSM 9485.</title>
        <authorList>
            <consortium name="US DOE Joint Genome Institute"/>
            <person name="Lucas S."/>
            <person name="Copeland A."/>
            <person name="Lapidus A."/>
            <person name="Glavina del Rio T."/>
            <person name="Dalin E."/>
            <person name="Tice H."/>
            <person name="Pitluck S."/>
            <person name="Foster B."/>
            <person name="Larimer F."/>
            <person name="Land M."/>
            <person name="Hauser L."/>
            <person name="Kyrpides N."/>
            <person name="Mikhailova N."/>
            <person name="Bryant D."/>
            <person name="Richardson P."/>
        </authorList>
    </citation>
    <scope>NUCLEOTIDE SEQUENCE</scope>
    <source>
        <strain evidence="7">DSM 9485</strain>
    </source>
</reference>
<dbReference type="Gene3D" id="3.30.1130.10">
    <property type="match status" value="1"/>
</dbReference>
<dbReference type="InterPro" id="IPR043133">
    <property type="entry name" value="GTP-CH-I_C/QueF"/>
</dbReference>
<dbReference type="NCBIfam" id="TIGR00063">
    <property type="entry name" value="folE"/>
    <property type="match status" value="1"/>
</dbReference>
<dbReference type="GO" id="GO:0005525">
    <property type="term" value="F:GTP binding"/>
    <property type="evidence" value="ECO:0007669"/>
    <property type="project" value="UniProtKB-KW"/>
</dbReference>
<dbReference type="NCBIfam" id="NF006825">
    <property type="entry name" value="PRK09347.1-2"/>
    <property type="match status" value="1"/>
</dbReference>
<comment type="pathway">
    <text evidence="2 5">Cofactor biosynthesis; 7,8-dihydroneopterin triphosphate biosynthesis; 7,8-dihydroneopterin triphosphate from GTP: step 1/1.</text>
</comment>
<feature type="binding site" evidence="5">
    <location>
        <position position="112"/>
    </location>
    <ligand>
        <name>Zn(2+)</name>
        <dbReference type="ChEBI" id="CHEBI:29105"/>
    </ligand>
</feature>
<dbReference type="GO" id="GO:0046654">
    <property type="term" value="P:tetrahydrofolate biosynthetic process"/>
    <property type="evidence" value="ECO:0007669"/>
    <property type="project" value="UniProtKB-UniRule"/>
</dbReference>
<dbReference type="Gene3D" id="1.10.286.10">
    <property type="match status" value="1"/>
</dbReference>
<dbReference type="InterPro" id="IPR043134">
    <property type="entry name" value="GTP-CH-I_N"/>
</dbReference>
<dbReference type="GO" id="GO:0005737">
    <property type="term" value="C:cytoplasm"/>
    <property type="evidence" value="ECO:0007669"/>
    <property type="project" value="TreeGrafter"/>
</dbReference>
<keyword evidence="5" id="KW-0862">Zinc</keyword>
<dbReference type="NCBIfam" id="NF006826">
    <property type="entry name" value="PRK09347.1-3"/>
    <property type="match status" value="1"/>
</dbReference>